<keyword evidence="1" id="KW-0812">Transmembrane</keyword>
<gene>
    <name evidence="2" type="ORF">IX91_25925</name>
    <name evidence="3" type="ORF">VITU9109_02912</name>
</gene>
<name>F9T6T5_9VIBR</name>
<evidence type="ECO:0000313" key="5">
    <source>
        <dbReference type="Proteomes" id="UP000030071"/>
    </source>
</evidence>
<dbReference type="EMBL" id="AFWI01000154">
    <property type="protein sequence ID" value="EGU54490.1"/>
    <property type="molecule type" value="Genomic_DNA"/>
</dbReference>
<dbReference type="GeneID" id="23448165"/>
<reference evidence="3 4" key="2">
    <citation type="journal article" date="2012" name="Int. J. Syst. Evol. Microbiol.">
        <title>Vibrio caribbeanicus sp. nov., isolated from the marine sponge Scleritoderma cyanea.</title>
        <authorList>
            <person name="Hoffmann M."/>
            <person name="Monday S.R."/>
            <person name="Allard M.W."/>
            <person name="Strain E.A."/>
            <person name="Whittaker P."/>
            <person name="Naum M."/>
            <person name="McCarthy P.J."/>
            <person name="Lopez J.V."/>
            <person name="Fischer M."/>
            <person name="Brown E.W."/>
        </authorList>
    </citation>
    <scope>NUCLEOTIDE SEQUENCE [LARGE SCALE GENOMIC DNA]</scope>
    <source>
        <strain evidence="3 4">ATCC 19109</strain>
    </source>
</reference>
<keyword evidence="1" id="KW-1133">Transmembrane helix</keyword>
<dbReference type="KEGG" id="vtu:IX91_25925"/>
<reference evidence="3" key="1">
    <citation type="submission" date="2011-08" db="EMBL/GenBank/DDBJ databases">
        <authorList>
            <person name="Hoffman M."/>
            <person name="Strain E.A."/>
            <person name="Brown E."/>
            <person name="Allard M.W."/>
        </authorList>
    </citation>
    <scope>NUCLEOTIDE SEQUENCE</scope>
    <source>
        <strain evidence="3">ATCC 19109</strain>
    </source>
</reference>
<accession>F9T6T5</accession>
<dbReference type="AlphaFoldDB" id="F9T6T5"/>
<geneLocation type="plasmid" evidence="2 5">
    <name>p48</name>
</geneLocation>
<dbReference type="Proteomes" id="UP000030071">
    <property type="component" value="Plasmid p48"/>
</dbReference>
<dbReference type="RefSeq" id="WP_004745317.1">
    <property type="nucleotide sequence ID" value="NZ_AFWI01000154.1"/>
</dbReference>
<proteinExistence type="predicted"/>
<organism evidence="2 5">
    <name type="scientific">Vibrio tubiashii ATCC 19109</name>
    <dbReference type="NCBI Taxonomy" id="1051646"/>
    <lineage>
        <taxon>Bacteria</taxon>
        <taxon>Pseudomonadati</taxon>
        <taxon>Pseudomonadota</taxon>
        <taxon>Gammaproteobacteria</taxon>
        <taxon>Vibrionales</taxon>
        <taxon>Vibrionaceae</taxon>
        <taxon>Vibrio</taxon>
        <taxon>Vibrio oreintalis group</taxon>
    </lineage>
</organism>
<reference evidence="2 5" key="3">
    <citation type="submission" date="2014-08" db="EMBL/GenBank/DDBJ databases">
        <title>First Complete Genome Sequence of the Shellfish Pathogen Vibrio tubiashii.</title>
        <authorList>
            <person name="Richards G.P."/>
            <person name="Needleman D.S."/>
            <person name="Watson M.A."/>
            <person name="Bono J.L."/>
        </authorList>
    </citation>
    <scope>NUCLEOTIDE SEQUENCE [LARGE SCALE GENOMIC DNA]</scope>
    <source>
        <strain evidence="2 5">ATCC 19109</strain>
        <plasmid evidence="2">p48</plasmid>
        <plasmid evidence="5">Plasmid p48</plasmid>
    </source>
</reference>
<evidence type="ECO:0000256" key="1">
    <source>
        <dbReference type="SAM" id="Phobius"/>
    </source>
</evidence>
<evidence type="ECO:0000313" key="2">
    <source>
        <dbReference type="EMBL" id="AIW17499.1"/>
    </source>
</evidence>
<dbReference type="PATRIC" id="fig|1051646.9.peg.5055"/>
<evidence type="ECO:0000313" key="3">
    <source>
        <dbReference type="EMBL" id="EGU54490.1"/>
    </source>
</evidence>
<protein>
    <submittedName>
        <fullName evidence="2">Uncharacterized protein</fullName>
    </submittedName>
</protein>
<keyword evidence="4" id="KW-1185">Reference proteome</keyword>
<dbReference type="EMBL" id="CP009359">
    <property type="protein sequence ID" value="AIW17499.1"/>
    <property type="molecule type" value="Genomic_DNA"/>
</dbReference>
<sequence>MKIPISKSDERKVLSKSDSFFLAKDDYIARFERRGKQVVYSAKCEVVCLGEYFIDKHSPNEHWVLIYQLSTEIFYSAVIRNGLIIIETTGSKETVFNSNEYDINLAKTLVTNFNHSQEEIEVINVGQVDLTSIPNQYVTSNDEAKKKYGRKALLQGLTVATILVVSLIVFFGVKGDSKQSVQYVDIYSSYKADIDGQIDAHHALQQAAYLYALSMTLPEGLEIQEITKVGNDLVMMFKSNDFRISSIQQWIEDNPEIKPYYVNKQFIVSLSGSSKKWRKNILPTSGFPDYLHDQALELGASNVVLSDIVDNGAYQQQSISGSFDRHEIGVVSHFSELLEDTPSFLTSLRITPSDGKSSLVGVQFGISIKGKNNGN</sequence>
<dbReference type="HOGENOM" id="CLU_737587_0_0_6"/>
<dbReference type="Proteomes" id="UP000003836">
    <property type="component" value="Unassembled WGS sequence"/>
</dbReference>
<evidence type="ECO:0000313" key="4">
    <source>
        <dbReference type="Proteomes" id="UP000003836"/>
    </source>
</evidence>
<keyword evidence="2" id="KW-0614">Plasmid</keyword>
<feature type="transmembrane region" description="Helical" evidence="1">
    <location>
        <begin position="152"/>
        <end position="173"/>
    </location>
</feature>
<keyword evidence="1" id="KW-0472">Membrane</keyword>